<dbReference type="CDD" id="cd18808">
    <property type="entry name" value="SF1_C_Upf1"/>
    <property type="match status" value="1"/>
</dbReference>
<reference evidence="9" key="2">
    <citation type="submission" date="2014-03" db="EMBL/GenBank/DDBJ databases">
        <title>The Genome Annotation of Fusarium oxysporum Cotton.</title>
        <authorList>
            <consortium name="The Broad Institute Genomics Platform"/>
            <person name="Ma L.-J."/>
            <person name="Corby-Kistler H."/>
            <person name="Broz K."/>
            <person name="Gale L.R."/>
            <person name="Jonkers W."/>
            <person name="O'Donnell K."/>
            <person name="Ploetz R."/>
            <person name="Steinberg C."/>
            <person name="Schwartz D.C."/>
            <person name="VanEtten H."/>
            <person name="Zhou S."/>
            <person name="Young S.K."/>
            <person name="Zeng Q."/>
            <person name="Gargeya S."/>
            <person name="Fitzgerald M."/>
            <person name="Abouelleil A."/>
            <person name="Alvarado L."/>
            <person name="Chapman S.B."/>
            <person name="Gainer-Dewar J."/>
            <person name="Goldberg J."/>
            <person name="Griggs A."/>
            <person name="Gujja S."/>
            <person name="Hansen M."/>
            <person name="Howarth C."/>
            <person name="Imamovic A."/>
            <person name="Ireland A."/>
            <person name="Larimer J."/>
            <person name="McCowan C."/>
            <person name="Murphy C."/>
            <person name="Pearson M."/>
            <person name="Poon T.W."/>
            <person name="Priest M."/>
            <person name="Roberts A."/>
            <person name="Saif S."/>
            <person name="Shea T."/>
            <person name="Sykes S."/>
            <person name="Wortman J."/>
            <person name="Nusbaum C."/>
            <person name="Birren B."/>
        </authorList>
    </citation>
    <scope>NUCLEOTIDE SEQUENCE</scope>
    <source>
        <strain evidence="9">25433</strain>
    </source>
</reference>
<name>X0L7G1_FUSOX</name>
<dbReference type="GO" id="GO:0016787">
    <property type="term" value="F:hydrolase activity"/>
    <property type="evidence" value="ECO:0007669"/>
    <property type="project" value="UniProtKB-KW"/>
</dbReference>
<evidence type="ECO:0000256" key="4">
    <source>
        <dbReference type="ARBA" id="ARBA00022806"/>
    </source>
</evidence>
<dbReference type="AlphaFoldDB" id="X0L7G1"/>
<dbReference type="Pfam" id="PF13087">
    <property type="entry name" value="AAA_12"/>
    <property type="match status" value="1"/>
</dbReference>
<dbReference type="EMBL" id="KK035218">
    <property type="protein sequence ID" value="EXM17002.1"/>
    <property type="molecule type" value="Genomic_DNA"/>
</dbReference>
<feature type="region of interest" description="Disordered" evidence="6">
    <location>
        <begin position="672"/>
        <end position="704"/>
    </location>
</feature>
<dbReference type="GO" id="GO:0043139">
    <property type="term" value="F:5'-3' DNA helicase activity"/>
    <property type="evidence" value="ECO:0007669"/>
    <property type="project" value="TreeGrafter"/>
</dbReference>
<dbReference type="InterPro" id="IPR041679">
    <property type="entry name" value="DNA2/NAM7-like_C"/>
</dbReference>
<dbReference type="InterPro" id="IPR050534">
    <property type="entry name" value="Coronavir_polyprotein_1ab"/>
</dbReference>
<evidence type="ECO:0000256" key="3">
    <source>
        <dbReference type="ARBA" id="ARBA00022801"/>
    </source>
</evidence>
<dbReference type="InterPro" id="IPR047187">
    <property type="entry name" value="SF1_C_Upf1"/>
</dbReference>
<keyword evidence="5" id="KW-0067">ATP-binding</keyword>
<dbReference type="Pfam" id="PF13086">
    <property type="entry name" value="AAA_11"/>
    <property type="match status" value="1"/>
</dbReference>
<dbReference type="PANTHER" id="PTHR43788:SF8">
    <property type="entry name" value="DNA-BINDING PROTEIN SMUBP-2"/>
    <property type="match status" value="1"/>
</dbReference>
<dbReference type="GO" id="GO:0005524">
    <property type="term" value="F:ATP binding"/>
    <property type="evidence" value="ECO:0007669"/>
    <property type="project" value="UniProtKB-KW"/>
</dbReference>
<evidence type="ECO:0000259" key="7">
    <source>
        <dbReference type="Pfam" id="PF13086"/>
    </source>
</evidence>
<evidence type="ECO:0000256" key="1">
    <source>
        <dbReference type="ARBA" id="ARBA00007913"/>
    </source>
</evidence>
<protein>
    <recommendedName>
        <fullName evidence="10">DNA2/NAM7 helicase-like C-terminal domain-containing protein</fullName>
    </recommendedName>
</protein>
<comment type="similarity">
    <text evidence="1">Belongs to the DNA2/NAM7 helicase family.</text>
</comment>
<proteinExistence type="inferred from homology"/>
<dbReference type="Proteomes" id="UP000030701">
    <property type="component" value="Unassembled WGS sequence"/>
</dbReference>
<feature type="compositionally biased region" description="Basic and acidic residues" evidence="6">
    <location>
        <begin position="674"/>
        <end position="704"/>
    </location>
</feature>
<dbReference type="InterPro" id="IPR041677">
    <property type="entry name" value="DNA2/NAM7_AAA_11"/>
</dbReference>
<dbReference type="OrthoDB" id="6513042at2759"/>
<dbReference type="HOGENOM" id="CLU_393811_0_0_1"/>
<evidence type="ECO:0008006" key="10">
    <source>
        <dbReference type="Google" id="ProtNLM"/>
    </source>
</evidence>
<feature type="domain" description="DNA2/NAM7 helicase helicase" evidence="7">
    <location>
        <begin position="126"/>
        <end position="397"/>
    </location>
</feature>
<keyword evidence="4" id="KW-0347">Helicase</keyword>
<keyword evidence="2" id="KW-0547">Nucleotide-binding</keyword>
<gene>
    <name evidence="9" type="ORF">FOTG_14715</name>
</gene>
<keyword evidence="3" id="KW-0378">Hydrolase</keyword>
<reference evidence="9" key="1">
    <citation type="submission" date="2011-11" db="EMBL/GenBank/DDBJ databases">
        <title>The Genome Sequence of Fusarium oxysporum Cotton.</title>
        <authorList>
            <consortium name="The Broad Institute Genome Sequencing Platform"/>
            <person name="Ma L.-J."/>
            <person name="Gale L.R."/>
            <person name="Schwartz D.C."/>
            <person name="Zhou S."/>
            <person name="Corby-Kistler H."/>
            <person name="Young S.K."/>
            <person name="Zeng Q."/>
            <person name="Gargeya S."/>
            <person name="Fitzgerald M."/>
            <person name="Haas B."/>
            <person name="Abouelleil A."/>
            <person name="Alvarado L."/>
            <person name="Arachchi H.M."/>
            <person name="Berlin A."/>
            <person name="Brown A."/>
            <person name="Chapman S.B."/>
            <person name="Chen Z."/>
            <person name="Dunbar C."/>
            <person name="Freedman E."/>
            <person name="Gearin G."/>
            <person name="Goldberg J."/>
            <person name="Griggs A."/>
            <person name="Gujja S."/>
            <person name="Heiman D."/>
            <person name="Howarth C."/>
            <person name="Larson L."/>
            <person name="Lui A."/>
            <person name="MacDonald P.J.P."/>
            <person name="Montmayeur A."/>
            <person name="Murphy C."/>
            <person name="Neiman D."/>
            <person name="Pearson M."/>
            <person name="Priest M."/>
            <person name="Roberts A."/>
            <person name="Saif S."/>
            <person name="Shea T."/>
            <person name="Shenoy N."/>
            <person name="Sisk P."/>
            <person name="Stolte C."/>
            <person name="Sykes S."/>
            <person name="Wortman J."/>
            <person name="Nusbaum C."/>
            <person name="Birren B."/>
        </authorList>
    </citation>
    <scope>NUCLEOTIDE SEQUENCE [LARGE SCALE GENOMIC DNA]</scope>
    <source>
        <strain evidence="9">25433</strain>
    </source>
</reference>
<dbReference type="PANTHER" id="PTHR43788">
    <property type="entry name" value="DNA2/NAM7 HELICASE FAMILY MEMBER"/>
    <property type="match status" value="1"/>
</dbReference>
<evidence type="ECO:0000259" key="8">
    <source>
        <dbReference type="Pfam" id="PF13087"/>
    </source>
</evidence>
<evidence type="ECO:0000256" key="2">
    <source>
        <dbReference type="ARBA" id="ARBA00022741"/>
    </source>
</evidence>
<organism evidence="9">
    <name type="scientific">Fusarium oxysporum f. sp. vasinfectum 25433</name>
    <dbReference type="NCBI Taxonomy" id="1089449"/>
    <lineage>
        <taxon>Eukaryota</taxon>
        <taxon>Fungi</taxon>
        <taxon>Dikarya</taxon>
        <taxon>Ascomycota</taxon>
        <taxon>Pezizomycotina</taxon>
        <taxon>Sordariomycetes</taxon>
        <taxon>Hypocreomycetidae</taxon>
        <taxon>Hypocreales</taxon>
        <taxon>Nectriaceae</taxon>
        <taxon>Fusarium</taxon>
        <taxon>Fusarium oxysporum species complex</taxon>
    </lineage>
</organism>
<dbReference type="SUPFAM" id="SSF52540">
    <property type="entry name" value="P-loop containing nucleoside triphosphate hydrolases"/>
    <property type="match status" value="1"/>
</dbReference>
<sequence>MDEVTRKVDHVRLFSEDSMPSNPMAWNIPCHNGRMLQPHKMSSEGMLALDHVKFRMEVHRALLHGSGFYSALVPQFPEATIEAVGAHIQDLNLHDNMQELPHTNFLNFEDKEYAKCIVEEALPDDRERFKAYLSDRPLDLALIASPAGFGKTTAAAAVTLAMQATFGQILCSAPTHVAVDNFASRLDQRTRAIAERYNKGKAPGDSSRLRHRFVLRAFTATDEDTVLKRLLEKPHDLKGATQRGSFSRESRWKMHLSLPYWILVLLRSPAVDQLHPDASPELHKIQQAWDNRAELKGLRDLVMGKMSWAEYSKTPNHDGAISGMMKSVRDVADFLCSTPANAARKPLKFWKAEFAKGLAVDEAGNMHRADLYGLWGNTLLPCLLAGDPRQLTPTVMTTNEEDAAGNPLNRFAEDGLLSPLAFFVATGIPVYRLKTQLRMADGMFDMISRIIYPDVPFKYGPGSQVGLPAHKIGRDVEAFLRGKFSALSPSPAGKLLPVFVHCEGSRVFTDPRTLSKRSPDQVKITLDLLAELVRATKIDASRIVCIAPYAANIGLIEKMRKGREYDVLQGMAEASTVDSFQGQEGDLAVVILGTAHPRPGPGFTCNPKRLNVMLSRQKSALIVVGDINVATGDARYRIIDETTGSVSVVVGKSLNGVYNEFRTTKRVVRIAVPGREKAEGKGKDKEEKAGEKAEGDGKGKEKAT</sequence>
<evidence type="ECO:0000256" key="6">
    <source>
        <dbReference type="SAM" id="MobiDB-lite"/>
    </source>
</evidence>
<accession>X0L7G1</accession>
<evidence type="ECO:0000256" key="5">
    <source>
        <dbReference type="ARBA" id="ARBA00022840"/>
    </source>
</evidence>
<feature type="domain" description="DNA2/NAM7 helicase-like C-terminal" evidence="8">
    <location>
        <begin position="428"/>
        <end position="627"/>
    </location>
</feature>
<evidence type="ECO:0000313" key="9">
    <source>
        <dbReference type="EMBL" id="EXM17002.1"/>
    </source>
</evidence>
<dbReference type="Gene3D" id="3.40.50.300">
    <property type="entry name" value="P-loop containing nucleotide triphosphate hydrolases"/>
    <property type="match status" value="2"/>
</dbReference>
<dbReference type="InterPro" id="IPR027417">
    <property type="entry name" value="P-loop_NTPase"/>
</dbReference>